<organism evidence="2 3">
    <name type="scientific">Marinobacter xestospongiae</name>
    <dbReference type="NCBI Taxonomy" id="994319"/>
    <lineage>
        <taxon>Bacteria</taxon>
        <taxon>Pseudomonadati</taxon>
        <taxon>Pseudomonadota</taxon>
        <taxon>Gammaproteobacteria</taxon>
        <taxon>Pseudomonadales</taxon>
        <taxon>Marinobacteraceae</taxon>
        <taxon>Marinobacter</taxon>
    </lineage>
</organism>
<name>A0ABU3VZS7_9GAMM</name>
<dbReference type="RefSeq" id="WP_316974283.1">
    <property type="nucleotide sequence ID" value="NZ_JAWIIJ010000009.1"/>
</dbReference>
<proteinExistence type="predicted"/>
<comment type="caution">
    <text evidence="2">The sequence shown here is derived from an EMBL/GenBank/DDBJ whole genome shotgun (WGS) entry which is preliminary data.</text>
</comment>
<evidence type="ECO:0000256" key="1">
    <source>
        <dbReference type="SAM" id="SignalP"/>
    </source>
</evidence>
<accession>A0ABU3VZS7</accession>
<dbReference type="EMBL" id="JAWIIJ010000009">
    <property type="protein sequence ID" value="MDV2079788.1"/>
    <property type="molecule type" value="Genomic_DNA"/>
</dbReference>
<keyword evidence="3" id="KW-1185">Reference proteome</keyword>
<keyword evidence="1" id="KW-0732">Signal</keyword>
<sequence length="206" mass="22708">MTRQQWLLAGMSGLIISLPVNAGVRTLTSDEMVETYVKDSAVIVVPQSQRKSDADRRRILKSLTISPGEPVITEAEELAYQDSIRHYQSLNQDDALAQAEEEFLRRALLIPQDQLALAQPPANFNPEIPTIVFGQQAVIPDEPFTQMFLNDQLGINFDGQNVNLSFGNLPGVDQITMPQGINDGPVRLTPRPGGGFDLSIQVPDQQ</sequence>
<evidence type="ECO:0000313" key="2">
    <source>
        <dbReference type="EMBL" id="MDV2079788.1"/>
    </source>
</evidence>
<evidence type="ECO:0000313" key="3">
    <source>
        <dbReference type="Proteomes" id="UP001269819"/>
    </source>
</evidence>
<dbReference type="Proteomes" id="UP001269819">
    <property type="component" value="Unassembled WGS sequence"/>
</dbReference>
<feature type="signal peptide" evidence="1">
    <location>
        <begin position="1"/>
        <end position="22"/>
    </location>
</feature>
<feature type="chain" id="PRO_5046119913" evidence="1">
    <location>
        <begin position="23"/>
        <end position="206"/>
    </location>
</feature>
<protein>
    <submittedName>
        <fullName evidence="2">Uncharacterized protein</fullName>
    </submittedName>
</protein>
<reference evidence="2 3" key="1">
    <citation type="submission" date="2023-10" db="EMBL/GenBank/DDBJ databases">
        <title>Characteristics and mechanism of a salt-tolerant marine origin heterotrophic nitrifying- aerobic denitrifying bacteria Marinobacter xestospongiae HN1.</title>
        <authorList>
            <person name="Qi R."/>
        </authorList>
    </citation>
    <scope>NUCLEOTIDE SEQUENCE [LARGE SCALE GENOMIC DNA]</scope>
    <source>
        <strain evidence="2 3">HN1</strain>
    </source>
</reference>
<gene>
    <name evidence="2" type="ORF">RYS15_13950</name>
</gene>